<dbReference type="SUPFAM" id="SSF48726">
    <property type="entry name" value="Immunoglobulin"/>
    <property type="match status" value="1"/>
</dbReference>
<evidence type="ECO:0000313" key="15">
    <source>
        <dbReference type="Proteomes" id="UP001177023"/>
    </source>
</evidence>
<feature type="compositionally biased region" description="Basic and acidic residues" evidence="8">
    <location>
        <begin position="35"/>
        <end position="49"/>
    </location>
</feature>
<dbReference type="InterPro" id="IPR000387">
    <property type="entry name" value="Tyr_Pase_dom"/>
</dbReference>
<dbReference type="PRINTS" id="PR00700">
    <property type="entry name" value="PRTYPHPHTASE"/>
</dbReference>
<dbReference type="CDD" id="cd00047">
    <property type="entry name" value="PTPc"/>
    <property type="match status" value="2"/>
</dbReference>
<dbReference type="InterPro" id="IPR007110">
    <property type="entry name" value="Ig-like_dom"/>
</dbReference>
<dbReference type="SMART" id="SM00409">
    <property type="entry name" value="IG"/>
    <property type="match status" value="1"/>
</dbReference>
<feature type="domain" description="Tyrosine-protein phosphatase" evidence="11">
    <location>
        <begin position="1099"/>
        <end position="1363"/>
    </location>
</feature>
<dbReference type="Pfam" id="PF00102">
    <property type="entry name" value="Y_phosphatase"/>
    <property type="match status" value="3"/>
</dbReference>
<evidence type="ECO:0000259" key="13">
    <source>
        <dbReference type="PROSITE" id="PS50835"/>
    </source>
</evidence>
<feature type="transmembrane region" description="Helical" evidence="9">
    <location>
        <begin position="697"/>
        <end position="721"/>
    </location>
</feature>
<feature type="domain" description="Ig-like" evidence="13">
    <location>
        <begin position="152"/>
        <end position="259"/>
    </location>
</feature>
<feature type="signal peptide" evidence="10">
    <location>
        <begin position="1"/>
        <end position="26"/>
    </location>
</feature>
<dbReference type="InterPro" id="IPR003599">
    <property type="entry name" value="Ig_sub"/>
</dbReference>
<evidence type="ECO:0000256" key="2">
    <source>
        <dbReference type="ARBA" id="ARBA00013064"/>
    </source>
</evidence>
<dbReference type="Gene3D" id="3.90.190.10">
    <property type="entry name" value="Protein tyrosine phosphatase superfamily"/>
    <property type="match status" value="2"/>
</dbReference>
<keyword evidence="4" id="KW-0378">Hydrolase</keyword>
<dbReference type="SMART" id="SM00060">
    <property type="entry name" value="FN3"/>
    <property type="match status" value="2"/>
</dbReference>
<dbReference type="PANTHER" id="PTHR19134:SF495">
    <property type="entry name" value="TYROSINE-PROTEIN PHOSPHATASE 69D"/>
    <property type="match status" value="1"/>
</dbReference>
<dbReference type="InterPro" id="IPR000242">
    <property type="entry name" value="PTP_cat"/>
</dbReference>
<evidence type="ECO:0000256" key="1">
    <source>
        <dbReference type="ARBA" id="ARBA00004167"/>
    </source>
</evidence>
<dbReference type="PROSITE" id="PS50835">
    <property type="entry name" value="IG_LIKE"/>
    <property type="match status" value="1"/>
</dbReference>
<evidence type="ECO:0000256" key="9">
    <source>
        <dbReference type="SAM" id="Phobius"/>
    </source>
</evidence>
<dbReference type="GO" id="GO:0004725">
    <property type="term" value="F:protein tyrosine phosphatase activity"/>
    <property type="evidence" value="ECO:0007669"/>
    <property type="project" value="UniProtKB-EC"/>
</dbReference>
<dbReference type="SMART" id="SM00194">
    <property type="entry name" value="PTPc"/>
    <property type="match status" value="2"/>
</dbReference>
<evidence type="ECO:0000256" key="5">
    <source>
        <dbReference type="ARBA" id="ARBA00022912"/>
    </source>
</evidence>
<evidence type="ECO:0000259" key="11">
    <source>
        <dbReference type="PROSITE" id="PS50055"/>
    </source>
</evidence>
<keyword evidence="3 10" id="KW-0732">Signal</keyword>
<evidence type="ECO:0000256" key="8">
    <source>
        <dbReference type="SAM" id="MobiDB-lite"/>
    </source>
</evidence>
<keyword evidence="9" id="KW-1133">Transmembrane helix</keyword>
<dbReference type="Proteomes" id="UP001177023">
    <property type="component" value="Unassembled WGS sequence"/>
</dbReference>
<dbReference type="InterPro" id="IPR013783">
    <property type="entry name" value="Ig-like_fold"/>
</dbReference>
<accession>A0AA36D7X0</accession>
<dbReference type="PANTHER" id="PTHR19134">
    <property type="entry name" value="RECEPTOR-TYPE TYROSINE-PROTEIN PHOSPHATASE"/>
    <property type="match status" value="1"/>
</dbReference>
<feature type="domain" description="Tyrosine-protein phosphatase" evidence="11">
    <location>
        <begin position="764"/>
        <end position="1065"/>
    </location>
</feature>
<feature type="chain" id="PRO_5041396170" description="protein-tyrosine-phosphatase" evidence="10">
    <location>
        <begin position="27"/>
        <end position="1370"/>
    </location>
</feature>
<feature type="domain" description="Tyrosine specific protein phosphatases" evidence="12">
    <location>
        <begin position="1278"/>
        <end position="1354"/>
    </location>
</feature>
<dbReference type="PROSITE" id="PS50056">
    <property type="entry name" value="TYR_PHOSPHATASE_2"/>
    <property type="match status" value="2"/>
</dbReference>
<dbReference type="InterPro" id="IPR050348">
    <property type="entry name" value="Protein-Tyr_Phosphatase"/>
</dbReference>
<dbReference type="InterPro" id="IPR029021">
    <property type="entry name" value="Prot-tyrosine_phosphatase-like"/>
</dbReference>
<feature type="non-terminal residue" evidence="14">
    <location>
        <position position="1"/>
    </location>
</feature>
<keyword evidence="6 9" id="KW-0472">Membrane</keyword>
<evidence type="ECO:0000256" key="10">
    <source>
        <dbReference type="SAM" id="SignalP"/>
    </source>
</evidence>
<comment type="subcellular location">
    <subcellularLocation>
        <location evidence="1">Membrane</location>
        <topology evidence="1">Single-pass membrane protein</topology>
    </subcellularLocation>
</comment>
<dbReference type="PROSITE" id="PS50055">
    <property type="entry name" value="TYR_PHOSPHATASE_PTP"/>
    <property type="match status" value="2"/>
</dbReference>
<dbReference type="EMBL" id="CATQJA010002663">
    <property type="protein sequence ID" value="CAJ0581740.1"/>
    <property type="molecule type" value="Genomic_DNA"/>
</dbReference>
<dbReference type="InterPro" id="IPR003961">
    <property type="entry name" value="FN3_dom"/>
</dbReference>
<organism evidence="14 15">
    <name type="scientific">Mesorhabditis spiculigera</name>
    <dbReference type="NCBI Taxonomy" id="96644"/>
    <lineage>
        <taxon>Eukaryota</taxon>
        <taxon>Metazoa</taxon>
        <taxon>Ecdysozoa</taxon>
        <taxon>Nematoda</taxon>
        <taxon>Chromadorea</taxon>
        <taxon>Rhabditida</taxon>
        <taxon>Rhabditina</taxon>
        <taxon>Rhabditomorpha</taxon>
        <taxon>Rhabditoidea</taxon>
        <taxon>Rhabditidae</taxon>
        <taxon>Mesorhabditinae</taxon>
        <taxon>Mesorhabditis</taxon>
    </lineage>
</organism>
<evidence type="ECO:0000256" key="4">
    <source>
        <dbReference type="ARBA" id="ARBA00022801"/>
    </source>
</evidence>
<sequence>MRRQKYGSRWWLWWAAVILLLLRLRAEEDEITVEGEAKSTPKPKEEPPKTPDQLGVPVCQSDYDCVYRGMCRKDADGYGRCMCPSSCPQHIPLGCRKPPRRGNKPPCLLMDDSYRKRFKFLDPVCHKEKCLCPPMFDEVTTAKNFPIQRLPPRKCDKRELQVVGHIHPSPSVYKGNDVTMFCCLNMDPTGVVDHSGVTFIHNSSVQKDPTTHPFHMNVDSPELIFLTETPCWKLEISNVQFSDAGTYTCLASYAQSSIRLPPVNFTMEFEVKSSKKVKNFAITATPNSANVTWETDDESMQIDLRLTSHATTTRQNWTASNAKSPVLIEDLLPATAYTLHISLHAGPEPIRMTEHFQTQEKAPSPPGSQELRLVEDGDGRFYCEVDWRAPEHPNGRIQSYFVRMEGKIRDGASETLVPDDYPPATDPKCSNFDQNEQPDKSINPNEFASSTSFFFCRFGPLKPNRNYSVTVWASNSAGKSQPLMFAEQCSTKFDSPERVEPPTSLPPQNLTNIQLRYGSPPDQTSGPISCYYVAIVPLLLNASIEKLPPPADISIDNGQNAFKNNMRVAGDKEQKSYLAYIAESYERYLPETAIMGDGNTSSGVEPCETKYLDRHSSEDIALRQGLIYTGFLIVRVDNPEANREPTTTTVATPRSRLKGRLLTPAPSSPVSKGTSYAYSSYFKPVSLNALGEDSASWATILILLTVLLCFALVGAASFFAYTAIKKKKMGHEHIQLKMSSYGPVKAEDIPGEYRTRHKDSDFLFTEEWSRMPNYNLEATASKKKENAAKNRYNDICAFDDTRVKLKKLDGVEHSDYINANLIHGYDPQKRFIAAQGPLPNTIDDFWRMCWEQGVEMIVMVANLTERHKQQCAKYWPDDEPLSLSRYEVIPTGQSEYYADYSVRTFEVREKLLSGRLSPISIPVNHGRSLADMSTLEGSGSEYANLPNGIVSNGRSTPATNGRRITQFHFTNWNDHKAPECSIGLLRFLHLLRDRDEFSNTPVVVHCSAGVGRTGTLIAIDSMLDMYEKENEIDVFKFVSSMRQQRNIMVQSQDQYTFIYKVMAEWHLFGQTDMDVDEFVGHYSKLQNGAKSGKNYGPGLEEEFKKLKEELEARQSTKFADDPSNLMKNRHPRAVPYDRNRVLLQPSLGYVDSTYINASSIRGYFYPYVLAQDPLCPATAFDVWRMICEKKVATVVALSPLHVFAPSEKYWPELVGTPKVFSRESQSVTVSLLSEDLSQHYVTRRMEYVMKNDPSTSRVVAQIAYTDWEEGSCVPASPSSLLSTIGAVLERQAHNIDQGPIVLMCRNGSAESAVYCAVSLLMERLKAERRIDVFQTARSIQQQRAETFTKIDEYAFLYQTVAEYLSMSENR</sequence>
<name>A0AA36D7X0_9BILA</name>
<keyword evidence="15" id="KW-1185">Reference proteome</keyword>
<dbReference type="SMART" id="SM00404">
    <property type="entry name" value="PTPc_motif"/>
    <property type="match status" value="2"/>
</dbReference>
<keyword evidence="9" id="KW-0812">Transmembrane</keyword>
<feature type="domain" description="Tyrosine specific protein phosphatases" evidence="12">
    <location>
        <begin position="985"/>
        <end position="1056"/>
    </location>
</feature>
<proteinExistence type="predicted"/>
<comment type="catalytic activity">
    <reaction evidence="7">
        <text>O-phospho-L-tyrosyl-[protein] + H2O = L-tyrosyl-[protein] + phosphate</text>
        <dbReference type="Rhea" id="RHEA:10684"/>
        <dbReference type="Rhea" id="RHEA-COMP:10136"/>
        <dbReference type="Rhea" id="RHEA-COMP:20101"/>
        <dbReference type="ChEBI" id="CHEBI:15377"/>
        <dbReference type="ChEBI" id="CHEBI:43474"/>
        <dbReference type="ChEBI" id="CHEBI:46858"/>
        <dbReference type="ChEBI" id="CHEBI:61978"/>
        <dbReference type="EC" id="3.1.3.48"/>
    </reaction>
</comment>
<dbReference type="InterPro" id="IPR036179">
    <property type="entry name" value="Ig-like_dom_sf"/>
</dbReference>
<evidence type="ECO:0000256" key="6">
    <source>
        <dbReference type="ARBA" id="ARBA00023136"/>
    </source>
</evidence>
<dbReference type="SUPFAM" id="SSF52799">
    <property type="entry name" value="(Phosphotyrosine protein) phosphatases II"/>
    <property type="match status" value="2"/>
</dbReference>
<dbReference type="InterPro" id="IPR036116">
    <property type="entry name" value="FN3_sf"/>
</dbReference>
<evidence type="ECO:0000256" key="3">
    <source>
        <dbReference type="ARBA" id="ARBA00022729"/>
    </source>
</evidence>
<dbReference type="GO" id="GO:0016020">
    <property type="term" value="C:membrane"/>
    <property type="evidence" value="ECO:0007669"/>
    <property type="project" value="UniProtKB-SubCell"/>
</dbReference>
<feature type="region of interest" description="Disordered" evidence="8">
    <location>
        <begin position="33"/>
        <end position="55"/>
    </location>
</feature>
<dbReference type="EC" id="3.1.3.48" evidence="2"/>
<gene>
    <name evidence="14" type="ORF">MSPICULIGERA_LOCUS19895</name>
</gene>
<dbReference type="Gene3D" id="2.60.40.10">
    <property type="entry name" value="Immunoglobulins"/>
    <property type="match status" value="2"/>
</dbReference>
<dbReference type="FunFam" id="3.90.190.10:FF:000102">
    <property type="entry name" value="Receptor-type tyrosine-protein phosphatase"/>
    <property type="match status" value="1"/>
</dbReference>
<evidence type="ECO:0000313" key="14">
    <source>
        <dbReference type="EMBL" id="CAJ0581740.1"/>
    </source>
</evidence>
<dbReference type="PROSITE" id="PS00383">
    <property type="entry name" value="TYR_PHOSPHATASE_1"/>
    <property type="match status" value="1"/>
</dbReference>
<evidence type="ECO:0000259" key="12">
    <source>
        <dbReference type="PROSITE" id="PS50056"/>
    </source>
</evidence>
<dbReference type="InterPro" id="IPR003595">
    <property type="entry name" value="Tyr_Pase_cat"/>
</dbReference>
<reference evidence="14" key="1">
    <citation type="submission" date="2023-06" db="EMBL/GenBank/DDBJ databases">
        <authorList>
            <person name="Delattre M."/>
        </authorList>
    </citation>
    <scope>NUCLEOTIDE SEQUENCE</scope>
    <source>
        <strain evidence="14">AF72</strain>
    </source>
</reference>
<keyword evidence="5" id="KW-0904">Protein phosphatase</keyword>
<comment type="caution">
    <text evidence="14">The sequence shown here is derived from an EMBL/GenBank/DDBJ whole genome shotgun (WGS) entry which is preliminary data.</text>
</comment>
<evidence type="ECO:0000256" key="7">
    <source>
        <dbReference type="ARBA" id="ARBA00051722"/>
    </source>
</evidence>
<dbReference type="SUPFAM" id="SSF49265">
    <property type="entry name" value="Fibronectin type III"/>
    <property type="match status" value="1"/>
</dbReference>
<dbReference type="GO" id="GO:0045202">
    <property type="term" value="C:synapse"/>
    <property type="evidence" value="ECO:0007669"/>
    <property type="project" value="UniProtKB-ARBA"/>
</dbReference>
<dbReference type="InterPro" id="IPR016130">
    <property type="entry name" value="Tyr_Pase_AS"/>
</dbReference>
<protein>
    <recommendedName>
        <fullName evidence="2">protein-tyrosine-phosphatase</fullName>
        <ecNumber evidence="2">3.1.3.48</ecNumber>
    </recommendedName>
</protein>